<evidence type="ECO:0000313" key="12">
    <source>
        <dbReference type="Ensembl" id="ENSELUP00000074821.2"/>
    </source>
</evidence>
<feature type="compositionally biased region" description="Low complexity" evidence="10">
    <location>
        <begin position="477"/>
        <end position="497"/>
    </location>
</feature>
<keyword evidence="13" id="KW-1185">Reference proteome</keyword>
<feature type="compositionally biased region" description="Polar residues" evidence="10">
    <location>
        <begin position="453"/>
        <end position="464"/>
    </location>
</feature>
<feature type="region of interest" description="Disordered" evidence="10">
    <location>
        <begin position="811"/>
        <end position="840"/>
    </location>
</feature>
<evidence type="ECO:0000313" key="13">
    <source>
        <dbReference type="Proteomes" id="UP000265140"/>
    </source>
</evidence>
<dbReference type="SUPFAM" id="SSF56112">
    <property type="entry name" value="Protein kinase-like (PK-like)"/>
    <property type="match status" value="1"/>
</dbReference>
<dbReference type="PANTHER" id="PTHR24347">
    <property type="entry name" value="SERINE/THREONINE-PROTEIN KINASE"/>
    <property type="match status" value="1"/>
</dbReference>
<evidence type="ECO:0000256" key="3">
    <source>
        <dbReference type="ARBA" id="ARBA00006692"/>
    </source>
</evidence>
<feature type="compositionally biased region" description="Basic and acidic residues" evidence="10">
    <location>
        <begin position="465"/>
        <end position="474"/>
    </location>
</feature>
<feature type="compositionally biased region" description="Pro residues" evidence="10">
    <location>
        <begin position="967"/>
        <end position="1001"/>
    </location>
</feature>
<dbReference type="Bgee" id="ENSELUG00000019590">
    <property type="expression patterns" value="Expressed in brain and 10 other cell types or tissues"/>
</dbReference>
<evidence type="ECO:0000256" key="1">
    <source>
        <dbReference type="ARBA" id="ARBA00001913"/>
    </source>
</evidence>
<sequence>MPFGCLALRDGRNLDSISDVTDKYEIGQVLKAKEFCELCLAKDRQTNKVFVCKKFFKKDGRKVRKAAKNEILILKMVNHPNILQLIDTFETKKEFFIIQELATGGDVFDWILDQGNYTERDASNVIRQVLEAVAYLHSLNIVHRNLKLENLMYYTENNHNKVVLRDFYLSKFENGSITEPCGTPEYLAPEVVARHRYGRPVDCWAVGVIMYILLSGNPPFYDETEEENTDLHNRIIFCRIVAGEFEFDSPYWDDISVPAKELVCRLMEVDQMLRITAADALFHEWIAGNGASEKNLKDGVCAQFEKNFAKAKWRVRIPSIRVTTFMQRLRASEAAASEAAREAGSQGGLEGGGRQGGGGGQQGGGGGQQGGGGGQQGGGGGQQGGGQSEGGEGELGKTEEGKETPGRVSLEVTVEASPEREARNGGIGEEKREGEGSEGGRISPSATKERLTQPANQSNASSKPQGEEPEKTEVVLKASSKTAATLDSTTTTTGTKTPPTPTVTSELTKPKDPIPDLHTPASSLPRKSEKKHSPYVTSETPTTQRRKMAAHLHNTGPASATATAAPVPAATAPPAERRAAVQVPVERRLDMEDSSWCQTQLPEAVAERRAGGGSGLGVGSMGVGTGMEKGGVTGHGVVGSGTGVVGSGQGVVGSGQGVVGSGPGVVGSGHGVVGSGQGVVGSGTGVVGSGQGVVGSGQGVVGSGHGVVGSGHGVVGSGQGVVGSGQGVVGSGQGVVGSGHGVVGSGSGVVGSGQGGVGSGPGIVGSGPGVVGSGSGVVGSGQGVVGSGPAVVGSGPRVVGSGQGVVGSGPGVVGSGLGLRGDTSPMSRERRSDRQSSEFGLSRGAYSYTRVSTAYGPEVELGGYGGSYCSSLYSSGPGGGAYAGLEHTGLGSGATDWQMDSVIEQIEKQMAAVLEKIEGDMPSLLEQISDCPAPPEPPRASRSTHTSPSHLQQTHPPSSSSSLTSSTPPPPLPTTPRPPLPSLPHLTIPPPSYPPPSPPTHSPGQPTSEHEERDGQRGAGQYSQSPSPRPGRGL</sequence>
<dbReference type="InParanoid" id="A0A6Q2ZAQ4"/>
<feature type="compositionally biased region" description="Basic and acidic residues" evidence="10">
    <location>
        <begin position="394"/>
        <end position="405"/>
    </location>
</feature>
<dbReference type="InterPro" id="IPR000719">
    <property type="entry name" value="Prot_kinase_dom"/>
</dbReference>
<dbReference type="AlphaFoldDB" id="A0A6Q2ZAQ4"/>
<evidence type="ECO:0000256" key="8">
    <source>
        <dbReference type="ARBA" id="ARBA00039200"/>
    </source>
</evidence>
<reference evidence="13" key="1">
    <citation type="journal article" date="2014" name="PLoS ONE">
        <title>The genome and linkage map of the northern pike (Esox lucius): conserved synteny revealed between the salmonid sister group and the Neoteleostei.</title>
        <authorList>
            <person name="Rondeau E.B."/>
            <person name="Minkley D.R."/>
            <person name="Leong J.S."/>
            <person name="Messmer A.M."/>
            <person name="Jantzen J.R."/>
            <person name="von Schalburg K.R."/>
            <person name="Lemon C."/>
            <person name="Bird N.H."/>
            <person name="Koop B.F."/>
        </authorList>
    </citation>
    <scope>NUCLEOTIDE SEQUENCE</scope>
</reference>
<dbReference type="GeneTree" id="ENSGT00940000165541"/>
<reference evidence="12" key="4">
    <citation type="submission" date="2025-09" db="UniProtKB">
        <authorList>
            <consortium name="Ensembl"/>
        </authorList>
    </citation>
    <scope>IDENTIFICATION</scope>
</reference>
<evidence type="ECO:0000256" key="6">
    <source>
        <dbReference type="ARBA" id="ARBA00023329"/>
    </source>
</evidence>
<feature type="region of interest" description="Disordered" evidence="10">
    <location>
        <begin position="336"/>
        <end position="564"/>
    </location>
</feature>
<evidence type="ECO:0000256" key="10">
    <source>
        <dbReference type="SAM" id="MobiDB-lite"/>
    </source>
</evidence>
<dbReference type="Proteomes" id="UP000265140">
    <property type="component" value="Chromosome 12"/>
</dbReference>
<keyword evidence="4" id="KW-0112">Calmodulin-binding</keyword>
<protein>
    <recommendedName>
        <fullName evidence="8">CaM kinase-like vesicle-associated protein</fullName>
    </recommendedName>
</protein>
<evidence type="ECO:0000256" key="5">
    <source>
        <dbReference type="ARBA" id="ARBA00023136"/>
    </source>
</evidence>
<feature type="compositionally biased region" description="Low complexity" evidence="10">
    <location>
        <begin position="940"/>
        <end position="966"/>
    </location>
</feature>
<proteinExistence type="inferred from homology"/>
<comment type="function">
    <text evidence="9">Does not appear to have detectable kinase activity.</text>
</comment>
<feature type="compositionally biased region" description="Basic and acidic residues" evidence="10">
    <location>
        <begin position="417"/>
        <end position="435"/>
    </location>
</feature>
<keyword evidence="6" id="KW-0968">Cytoplasmic vesicle</keyword>
<evidence type="ECO:0000256" key="9">
    <source>
        <dbReference type="ARBA" id="ARBA00055881"/>
    </source>
</evidence>
<comment type="cofactor">
    <cofactor evidence="1">
        <name>Ca(2+)</name>
        <dbReference type="ChEBI" id="CHEBI:29108"/>
    </cofactor>
</comment>
<dbReference type="Gene3D" id="1.10.510.10">
    <property type="entry name" value="Transferase(Phosphotransferase) domain 1"/>
    <property type="match status" value="1"/>
</dbReference>
<accession>A0A6Q2ZAQ4</accession>
<keyword evidence="5" id="KW-0472">Membrane</keyword>
<dbReference type="Pfam" id="PF00069">
    <property type="entry name" value="Pkinase"/>
    <property type="match status" value="1"/>
</dbReference>
<dbReference type="Gene3D" id="3.30.200.20">
    <property type="entry name" value="Phosphorylase Kinase, domain 1"/>
    <property type="match status" value="1"/>
</dbReference>
<evidence type="ECO:0000256" key="2">
    <source>
        <dbReference type="ARBA" id="ARBA00004284"/>
    </source>
</evidence>
<feature type="domain" description="Protein kinase" evidence="11">
    <location>
        <begin position="24"/>
        <end position="286"/>
    </location>
</feature>
<dbReference type="GO" id="GO:0005516">
    <property type="term" value="F:calmodulin binding"/>
    <property type="evidence" value="ECO:0007669"/>
    <property type="project" value="UniProtKB-KW"/>
</dbReference>
<organism evidence="12 13">
    <name type="scientific">Esox lucius</name>
    <name type="common">Northern pike</name>
    <dbReference type="NCBI Taxonomy" id="8010"/>
    <lineage>
        <taxon>Eukaryota</taxon>
        <taxon>Metazoa</taxon>
        <taxon>Chordata</taxon>
        <taxon>Craniata</taxon>
        <taxon>Vertebrata</taxon>
        <taxon>Euteleostomi</taxon>
        <taxon>Actinopterygii</taxon>
        <taxon>Neopterygii</taxon>
        <taxon>Teleostei</taxon>
        <taxon>Protacanthopterygii</taxon>
        <taxon>Esociformes</taxon>
        <taxon>Esocidae</taxon>
        <taxon>Esox</taxon>
    </lineage>
</organism>
<evidence type="ECO:0000256" key="4">
    <source>
        <dbReference type="ARBA" id="ARBA00022860"/>
    </source>
</evidence>
<comment type="subunit">
    <text evidence="7">Interacts with calmodulin, in the presence of calcium.</text>
</comment>
<dbReference type="GO" id="GO:0030659">
    <property type="term" value="C:cytoplasmic vesicle membrane"/>
    <property type="evidence" value="ECO:0007669"/>
    <property type="project" value="UniProtKB-SubCell"/>
</dbReference>
<dbReference type="GO" id="GO:0004672">
    <property type="term" value="F:protein kinase activity"/>
    <property type="evidence" value="ECO:0007669"/>
    <property type="project" value="InterPro"/>
</dbReference>
<name>A0A6Q2ZAQ4_ESOLU</name>
<feature type="compositionally biased region" description="Basic and acidic residues" evidence="10">
    <location>
        <begin position="827"/>
        <end position="836"/>
    </location>
</feature>
<feature type="region of interest" description="Disordered" evidence="10">
    <location>
        <begin position="923"/>
        <end position="1034"/>
    </location>
</feature>
<dbReference type="PROSITE" id="PS50011">
    <property type="entry name" value="PROTEIN_KINASE_DOM"/>
    <property type="match status" value="1"/>
</dbReference>
<dbReference type="GO" id="GO:0005524">
    <property type="term" value="F:ATP binding"/>
    <property type="evidence" value="ECO:0007669"/>
    <property type="project" value="InterPro"/>
</dbReference>
<comment type="subcellular location">
    <subcellularLocation>
        <location evidence="2">Cytoplasmic vesicle membrane</location>
        <topology evidence="2">Peripheral membrane protein</topology>
    </subcellularLocation>
</comment>
<reference evidence="12" key="2">
    <citation type="submission" date="2020-02" db="EMBL/GenBank/DDBJ databases">
        <title>Esox lucius (northern pike) genome, fEsoLuc1, primary haplotype.</title>
        <authorList>
            <person name="Myers G."/>
            <person name="Karagic N."/>
            <person name="Meyer A."/>
            <person name="Pippel M."/>
            <person name="Reichard M."/>
            <person name="Winkler S."/>
            <person name="Tracey A."/>
            <person name="Sims Y."/>
            <person name="Howe K."/>
            <person name="Rhie A."/>
            <person name="Formenti G."/>
            <person name="Durbin R."/>
            <person name="Fedrigo O."/>
            <person name="Jarvis E.D."/>
        </authorList>
    </citation>
    <scope>NUCLEOTIDE SEQUENCE [LARGE SCALE GENOMIC DNA]</scope>
</reference>
<dbReference type="FunFam" id="3.30.200.20:FF:000155">
    <property type="entry name" value="CaM kinase-like vesicle-associated, like"/>
    <property type="match status" value="1"/>
</dbReference>
<dbReference type="FunFam" id="1.10.510.10:FF:000188">
    <property type="entry name" value="CaM kinase-like vesicle-associated, like"/>
    <property type="match status" value="1"/>
</dbReference>
<dbReference type="Ensembl" id="ENSELUT00000075881.2">
    <property type="protein sequence ID" value="ENSELUP00000074821.2"/>
    <property type="gene ID" value="ENSELUG00000019590.3"/>
</dbReference>
<dbReference type="GO" id="GO:0045202">
    <property type="term" value="C:synapse"/>
    <property type="evidence" value="ECO:0007669"/>
    <property type="project" value="UniProtKB-ARBA"/>
</dbReference>
<reference evidence="12" key="3">
    <citation type="submission" date="2025-08" db="UniProtKB">
        <authorList>
            <consortium name="Ensembl"/>
        </authorList>
    </citation>
    <scope>IDENTIFICATION</scope>
</reference>
<comment type="similarity">
    <text evidence="3">Belongs to the protein kinase superfamily. CAMK Ser/Thr protein kinase family.</text>
</comment>
<evidence type="ECO:0000259" key="11">
    <source>
        <dbReference type="PROSITE" id="PS50011"/>
    </source>
</evidence>
<feature type="compositionally biased region" description="Gly residues" evidence="10">
    <location>
        <begin position="345"/>
        <end position="390"/>
    </location>
</feature>
<evidence type="ECO:0000256" key="7">
    <source>
        <dbReference type="ARBA" id="ARBA00038588"/>
    </source>
</evidence>
<dbReference type="InterPro" id="IPR011009">
    <property type="entry name" value="Kinase-like_dom_sf"/>
</dbReference>